<evidence type="ECO:0000256" key="1">
    <source>
        <dbReference type="SAM" id="MobiDB-lite"/>
    </source>
</evidence>
<protein>
    <submittedName>
        <fullName evidence="2">Uncharacterized protein</fullName>
    </submittedName>
</protein>
<feature type="region of interest" description="Disordered" evidence="1">
    <location>
        <begin position="1"/>
        <end position="34"/>
    </location>
</feature>
<sequence length="166" mass="17095">MSAKDGSHSGTVSAWPLREDDAMQDRKRRKSTDCARGRTALASLVARGLIERGPAQRIAAALHAIETAGGDTWSVADLQRDPEGVIAMALSGHPQVLLGASFEKADPVVAISAGDLVSLIEAVTSAAGADFATGREMHTRLARSGPPLEITARVAAPTGAGPSSEC</sequence>
<proteinExistence type="predicted"/>
<keyword evidence="3" id="KW-1185">Reference proteome</keyword>
<reference evidence="2 3" key="1">
    <citation type="submission" date="2016-10" db="EMBL/GenBank/DDBJ databases">
        <authorList>
            <person name="de Groot N.N."/>
        </authorList>
    </citation>
    <scope>NUCLEOTIDE SEQUENCE [LARGE SCALE GENOMIC DNA]</scope>
    <source>
        <strain evidence="2 3">DSM 19547</strain>
    </source>
</reference>
<dbReference type="EMBL" id="FOXA01000043">
    <property type="protein sequence ID" value="SFQ17116.1"/>
    <property type="molecule type" value="Genomic_DNA"/>
</dbReference>
<dbReference type="Proteomes" id="UP000199356">
    <property type="component" value="Unassembled WGS sequence"/>
</dbReference>
<dbReference type="STRING" id="441119.SAMN04488047_1438"/>
<evidence type="ECO:0000313" key="3">
    <source>
        <dbReference type="Proteomes" id="UP000199356"/>
    </source>
</evidence>
<name>A0A1I5WCR5_9RHOB</name>
<evidence type="ECO:0000313" key="2">
    <source>
        <dbReference type="EMBL" id="SFQ17116.1"/>
    </source>
</evidence>
<dbReference type="AlphaFoldDB" id="A0A1I5WCR5"/>
<dbReference type="RefSeq" id="WP_143096265.1">
    <property type="nucleotide sequence ID" value="NZ_FOXA01000043.1"/>
</dbReference>
<organism evidence="2 3">
    <name type="scientific">Tranquillimonas alkanivorans</name>
    <dbReference type="NCBI Taxonomy" id="441119"/>
    <lineage>
        <taxon>Bacteria</taxon>
        <taxon>Pseudomonadati</taxon>
        <taxon>Pseudomonadota</taxon>
        <taxon>Alphaproteobacteria</taxon>
        <taxon>Rhodobacterales</taxon>
        <taxon>Roseobacteraceae</taxon>
        <taxon>Tranquillimonas</taxon>
    </lineage>
</organism>
<accession>A0A1I5WCR5</accession>
<feature type="compositionally biased region" description="Basic and acidic residues" evidence="1">
    <location>
        <begin position="17"/>
        <end position="34"/>
    </location>
</feature>
<gene>
    <name evidence="2" type="ORF">SAMN04488047_1438</name>
</gene>